<sequence length="205" mass="22641">MMLVTTSYHHFLRSPAPAPAPPFTASNHSSSEPYGWMDKSFQWNVITFLSILLLAIVCSLVLKFTIRCALSRSSSGDFPARPPNTGVNRNAMKTLPVVRYSPELRLPGFNSECAICLSEFAAGERIRLFPKCHHGFHIECINMWLSAHSSCPTCRDCLIETSQKIVSCSPSQVAASSSSGLGQDQPVQMVIQPPEPEDSVRRHHV</sequence>
<evidence type="ECO:0000256" key="10">
    <source>
        <dbReference type="ARBA" id="ARBA00023136"/>
    </source>
</evidence>
<dbReference type="GO" id="GO:0016020">
    <property type="term" value="C:membrane"/>
    <property type="evidence" value="ECO:0007669"/>
    <property type="project" value="UniProtKB-SubCell"/>
</dbReference>
<dbReference type="Pfam" id="PF13639">
    <property type="entry name" value="zf-RING_2"/>
    <property type="match status" value="1"/>
</dbReference>
<dbReference type="GO" id="GO:0061630">
    <property type="term" value="F:ubiquitin protein ligase activity"/>
    <property type="evidence" value="ECO:0007669"/>
    <property type="project" value="UniProtKB-EC"/>
</dbReference>
<evidence type="ECO:0000256" key="4">
    <source>
        <dbReference type="ARBA" id="ARBA00022679"/>
    </source>
</evidence>
<evidence type="ECO:0000259" key="15">
    <source>
        <dbReference type="PROSITE" id="PS50089"/>
    </source>
</evidence>
<dbReference type="AlphaFoldDB" id="A0AAN7QSL1"/>
<feature type="domain" description="RING-type" evidence="15">
    <location>
        <begin position="113"/>
        <end position="155"/>
    </location>
</feature>
<evidence type="ECO:0000256" key="13">
    <source>
        <dbReference type="SAM" id="MobiDB-lite"/>
    </source>
</evidence>
<keyword evidence="8" id="KW-0862">Zinc</keyword>
<dbReference type="GO" id="GO:0008270">
    <property type="term" value="F:zinc ion binding"/>
    <property type="evidence" value="ECO:0007669"/>
    <property type="project" value="UniProtKB-KW"/>
</dbReference>
<evidence type="ECO:0000256" key="1">
    <source>
        <dbReference type="ARBA" id="ARBA00000900"/>
    </source>
</evidence>
<keyword evidence="7" id="KW-0833">Ubl conjugation pathway</keyword>
<dbReference type="SUPFAM" id="SSF57850">
    <property type="entry name" value="RING/U-box"/>
    <property type="match status" value="1"/>
</dbReference>
<keyword evidence="5 14" id="KW-0812">Transmembrane</keyword>
<dbReference type="GO" id="GO:0016567">
    <property type="term" value="P:protein ubiquitination"/>
    <property type="evidence" value="ECO:0007669"/>
    <property type="project" value="InterPro"/>
</dbReference>
<name>A0AAN7QSL1_9MYRT</name>
<dbReference type="EC" id="2.3.2.27" evidence="3"/>
<proteinExistence type="inferred from homology"/>
<evidence type="ECO:0000256" key="11">
    <source>
        <dbReference type="ARBA" id="ARBA00024209"/>
    </source>
</evidence>
<dbReference type="InterPro" id="IPR044602">
    <property type="entry name" value="ATL10/ATL72-79-like"/>
</dbReference>
<keyword evidence="12" id="KW-0863">Zinc-finger</keyword>
<accession>A0AAN7QSL1</accession>
<evidence type="ECO:0000256" key="12">
    <source>
        <dbReference type="PROSITE-ProRule" id="PRU00175"/>
    </source>
</evidence>
<evidence type="ECO:0000256" key="9">
    <source>
        <dbReference type="ARBA" id="ARBA00022989"/>
    </source>
</evidence>
<comment type="catalytic activity">
    <reaction evidence="1">
        <text>S-ubiquitinyl-[E2 ubiquitin-conjugating enzyme]-L-cysteine + [acceptor protein]-L-lysine = [E2 ubiquitin-conjugating enzyme]-L-cysteine + N(6)-ubiquitinyl-[acceptor protein]-L-lysine.</text>
        <dbReference type="EC" id="2.3.2.27"/>
    </reaction>
</comment>
<evidence type="ECO:0000313" key="16">
    <source>
        <dbReference type="EMBL" id="KAK4774005.1"/>
    </source>
</evidence>
<evidence type="ECO:0000256" key="2">
    <source>
        <dbReference type="ARBA" id="ARBA00004167"/>
    </source>
</evidence>
<feature type="transmembrane region" description="Helical" evidence="14">
    <location>
        <begin position="41"/>
        <end position="62"/>
    </location>
</feature>
<feature type="region of interest" description="Disordered" evidence="13">
    <location>
        <begin position="177"/>
        <end position="205"/>
    </location>
</feature>
<keyword evidence="6" id="KW-0479">Metal-binding</keyword>
<evidence type="ECO:0000256" key="7">
    <source>
        <dbReference type="ARBA" id="ARBA00022786"/>
    </source>
</evidence>
<gene>
    <name evidence="16" type="ORF">SAY87_029024</name>
</gene>
<protein>
    <recommendedName>
        <fullName evidence="3">RING-type E3 ubiquitin transferase</fullName>
        <ecNumber evidence="3">2.3.2.27</ecNumber>
    </recommendedName>
</protein>
<evidence type="ECO:0000256" key="6">
    <source>
        <dbReference type="ARBA" id="ARBA00022723"/>
    </source>
</evidence>
<dbReference type="InterPro" id="IPR013083">
    <property type="entry name" value="Znf_RING/FYVE/PHD"/>
</dbReference>
<reference evidence="16 17" key="1">
    <citation type="journal article" date="2023" name="Hortic Res">
        <title>Pangenome of water caltrop reveals structural variations and asymmetric subgenome divergence after allopolyploidization.</title>
        <authorList>
            <person name="Zhang X."/>
            <person name="Chen Y."/>
            <person name="Wang L."/>
            <person name="Yuan Y."/>
            <person name="Fang M."/>
            <person name="Shi L."/>
            <person name="Lu R."/>
            <person name="Comes H.P."/>
            <person name="Ma Y."/>
            <person name="Chen Y."/>
            <person name="Huang G."/>
            <person name="Zhou Y."/>
            <person name="Zheng Z."/>
            <person name="Qiu Y."/>
        </authorList>
    </citation>
    <scope>NUCLEOTIDE SEQUENCE [LARGE SCALE GENOMIC DNA]</scope>
    <source>
        <tissue evidence="16">Roots</tissue>
    </source>
</reference>
<keyword evidence="4" id="KW-0808">Transferase</keyword>
<organism evidence="16 17">
    <name type="scientific">Trapa incisa</name>
    <dbReference type="NCBI Taxonomy" id="236973"/>
    <lineage>
        <taxon>Eukaryota</taxon>
        <taxon>Viridiplantae</taxon>
        <taxon>Streptophyta</taxon>
        <taxon>Embryophyta</taxon>
        <taxon>Tracheophyta</taxon>
        <taxon>Spermatophyta</taxon>
        <taxon>Magnoliopsida</taxon>
        <taxon>eudicotyledons</taxon>
        <taxon>Gunneridae</taxon>
        <taxon>Pentapetalae</taxon>
        <taxon>rosids</taxon>
        <taxon>malvids</taxon>
        <taxon>Myrtales</taxon>
        <taxon>Lythraceae</taxon>
        <taxon>Trapa</taxon>
    </lineage>
</organism>
<dbReference type="PANTHER" id="PTHR46905:SF7">
    <property type="entry name" value="RING-H2 FINGER PROTEIN ATL78"/>
    <property type="match status" value="1"/>
</dbReference>
<comment type="caution">
    <text evidence="16">The sequence shown here is derived from an EMBL/GenBank/DDBJ whole genome shotgun (WGS) entry which is preliminary data.</text>
</comment>
<comment type="similarity">
    <text evidence="11">Belongs to the RING-type zinc finger family. ATL subfamily.</text>
</comment>
<evidence type="ECO:0000313" key="17">
    <source>
        <dbReference type="Proteomes" id="UP001345219"/>
    </source>
</evidence>
<dbReference type="PANTHER" id="PTHR46905">
    <property type="entry name" value="RING-H2 FINGER PROTEIN ATL78"/>
    <property type="match status" value="1"/>
</dbReference>
<dbReference type="Proteomes" id="UP001345219">
    <property type="component" value="Chromosome 22"/>
</dbReference>
<dbReference type="InterPro" id="IPR001841">
    <property type="entry name" value="Znf_RING"/>
</dbReference>
<dbReference type="Gene3D" id="3.30.40.10">
    <property type="entry name" value="Zinc/RING finger domain, C3HC4 (zinc finger)"/>
    <property type="match status" value="1"/>
</dbReference>
<dbReference type="SMART" id="SM00184">
    <property type="entry name" value="RING"/>
    <property type="match status" value="1"/>
</dbReference>
<keyword evidence="9 14" id="KW-1133">Transmembrane helix</keyword>
<comment type="subcellular location">
    <subcellularLocation>
        <location evidence="2">Membrane</location>
        <topology evidence="2">Single-pass membrane protein</topology>
    </subcellularLocation>
</comment>
<keyword evidence="17" id="KW-1185">Reference proteome</keyword>
<dbReference type="CDD" id="cd16461">
    <property type="entry name" value="RING-H2_EL5-like"/>
    <property type="match status" value="1"/>
</dbReference>
<dbReference type="EMBL" id="JAXIOK010000004">
    <property type="protein sequence ID" value="KAK4774005.1"/>
    <property type="molecule type" value="Genomic_DNA"/>
</dbReference>
<evidence type="ECO:0000256" key="3">
    <source>
        <dbReference type="ARBA" id="ARBA00012483"/>
    </source>
</evidence>
<evidence type="ECO:0000256" key="8">
    <source>
        <dbReference type="ARBA" id="ARBA00022833"/>
    </source>
</evidence>
<dbReference type="PROSITE" id="PS50089">
    <property type="entry name" value="ZF_RING_2"/>
    <property type="match status" value="1"/>
</dbReference>
<evidence type="ECO:0000256" key="14">
    <source>
        <dbReference type="SAM" id="Phobius"/>
    </source>
</evidence>
<keyword evidence="10 14" id="KW-0472">Membrane</keyword>
<evidence type="ECO:0000256" key="5">
    <source>
        <dbReference type="ARBA" id="ARBA00022692"/>
    </source>
</evidence>